<dbReference type="EMBL" id="JABUBU010000027">
    <property type="protein sequence ID" value="MBY6368509.1"/>
    <property type="molecule type" value="Genomic_DNA"/>
</dbReference>
<proteinExistence type="predicted"/>
<comment type="caution">
    <text evidence="1">The sequence shown here is derived from an EMBL/GenBank/DDBJ whole genome shotgun (WGS) entry which is preliminary data.</text>
</comment>
<dbReference type="Proteomes" id="UP000825228">
    <property type="component" value="Unassembled WGS sequence"/>
</dbReference>
<keyword evidence="2" id="KW-1185">Reference proteome</keyword>
<sequence length="110" mass="11666">MTAVSAARAALNAAIADLAALDTRTTGLEDLLALIVDSERATRTLTGLGQTWLHRAVQTGAFTDTGLTCADALSGLLHIDLPDARTRLRRSMLLTEQTTLTGDPLPPRMP</sequence>
<feature type="non-terminal residue" evidence="1">
    <location>
        <position position="110"/>
    </location>
</feature>
<reference evidence="1 2" key="1">
    <citation type="submission" date="2020-06" db="EMBL/GenBank/DDBJ databases">
        <title>Taxonomy, biology and ecology of Rhodococcus bacteria occurring in California pistachio and other woody hosts as revealed by genome sequence analyses.</title>
        <authorList>
            <person name="Gai Y."/>
            <person name="Riely B."/>
        </authorList>
    </citation>
    <scope>NUCLEOTIDE SEQUENCE [LARGE SCALE GENOMIC DNA]</scope>
    <source>
        <strain evidence="1 2">BP-281</strain>
    </source>
</reference>
<evidence type="ECO:0000313" key="1">
    <source>
        <dbReference type="EMBL" id="MBY6368509.1"/>
    </source>
</evidence>
<dbReference type="RefSeq" id="WP_371831071.1">
    <property type="nucleotide sequence ID" value="NZ_JABUBU010000027.1"/>
</dbReference>
<accession>A0ABS7P7X4</accession>
<protein>
    <recommendedName>
        <fullName evidence="3">HNH endonuclease</fullName>
    </recommendedName>
</protein>
<gene>
    <name evidence="1" type="ORF">HQ603_17305</name>
</gene>
<name>A0ABS7P7X4_9NOCA</name>
<evidence type="ECO:0008006" key="3">
    <source>
        <dbReference type="Google" id="ProtNLM"/>
    </source>
</evidence>
<organism evidence="1 2">
    <name type="scientific">Rhodococcoides corynebacterioides</name>
    <dbReference type="NCBI Taxonomy" id="53972"/>
    <lineage>
        <taxon>Bacteria</taxon>
        <taxon>Bacillati</taxon>
        <taxon>Actinomycetota</taxon>
        <taxon>Actinomycetes</taxon>
        <taxon>Mycobacteriales</taxon>
        <taxon>Nocardiaceae</taxon>
        <taxon>Rhodococcoides</taxon>
    </lineage>
</organism>
<evidence type="ECO:0000313" key="2">
    <source>
        <dbReference type="Proteomes" id="UP000825228"/>
    </source>
</evidence>